<gene>
    <name evidence="1" type="ORF">FPZ52_06560</name>
</gene>
<name>A0A5B8IUJ2_9RHOB</name>
<dbReference type="OrthoDB" id="4759936at2"/>
<sequence>MAKITKLSDLTWSQKVLEGGYPTVPGLGVLPPGEVWPVVEEKLGYGVGKRRVRYMLIDPLARQSPKVFYPPEWWDVHSVQEAAQSVDDRGELTGEWVYRDAKLRKDGGALIRLGWATVIEATISGVEVGIPEAVRYALTWQEMQPKSARANALNRA</sequence>
<protein>
    <submittedName>
        <fullName evidence="1">Uncharacterized protein</fullName>
    </submittedName>
</protein>
<proteinExistence type="predicted"/>
<dbReference type="EMBL" id="CP042261">
    <property type="protein sequence ID" value="QDY69324.1"/>
    <property type="molecule type" value="Genomic_DNA"/>
</dbReference>
<accession>A0A5B8IUJ2</accession>
<keyword evidence="2" id="KW-1185">Reference proteome</keyword>
<reference evidence="1 2" key="1">
    <citation type="submission" date="2019-07" db="EMBL/GenBank/DDBJ databases">
        <title>Litoreibacter alkalisoli sp. nov., isolated from saline-alkaline soil.</title>
        <authorList>
            <person name="Wang S."/>
            <person name="Xu L."/>
            <person name="Xing Y.-T."/>
            <person name="Sun J.-Q."/>
        </authorList>
    </citation>
    <scope>NUCLEOTIDE SEQUENCE [LARGE SCALE GENOMIC DNA]</scope>
    <source>
        <strain evidence="1 2">LN3S51</strain>
    </source>
</reference>
<evidence type="ECO:0000313" key="1">
    <source>
        <dbReference type="EMBL" id="QDY69324.1"/>
    </source>
</evidence>
<dbReference type="RefSeq" id="WP_146364703.1">
    <property type="nucleotide sequence ID" value="NZ_CP042261.1"/>
</dbReference>
<organism evidence="1 2">
    <name type="scientific">Qingshengfaniella alkalisoli</name>
    <dbReference type="NCBI Taxonomy" id="2599296"/>
    <lineage>
        <taxon>Bacteria</taxon>
        <taxon>Pseudomonadati</taxon>
        <taxon>Pseudomonadota</taxon>
        <taxon>Alphaproteobacteria</taxon>
        <taxon>Rhodobacterales</taxon>
        <taxon>Paracoccaceae</taxon>
        <taxon>Qingshengfaniella</taxon>
    </lineage>
</organism>
<dbReference type="Proteomes" id="UP000318483">
    <property type="component" value="Chromosome"/>
</dbReference>
<evidence type="ECO:0000313" key="2">
    <source>
        <dbReference type="Proteomes" id="UP000318483"/>
    </source>
</evidence>
<dbReference type="AlphaFoldDB" id="A0A5B8IUJ2"/>
<dbReference type="KEGG" id="lit:FPZ52_06560"/>